<dbReference type="Proteomes" id="UP000799771">
    <property type="component" value="Unassembled WGS sequence"/>
</dbReference>
<reference evidence="1" key="1">
    <citation type="journal article" date="2020" name="Stud. Mycol.">
        <title>101 Dothideomycetes genomes: a test case for predicting lifestyles and emergence of pathogens.</title>
        <authorList>
            <person name="Haridas S."/>
            <person name="Albert R."/>
            <person name="Binder M."/>
            <person name="Bloem J."/>
            <person name="Labutti K."/>
            <person name="Salamov A."/>
            <person name="Andreopoulos B."/>
            <person name="Baker S."/>
            <person name="Barry K."/>
            <person name="Bills G."/>
            <person name="Bluhm B."/>
            <person name="Cannon C."/>
            <person name="Castanera R."/>
            <person name="Culley D."/>
            <person name="Daum C."/>
            <person name="Ezra D."/>
            <person name="Gonzalez J."/>
            <person name="Henrissat B."/>
            <person name="Kuo A."/>
            <person name="Liang C."/>
            <person name="Lipzen A."/>
            <person name="Lutzoni F."/>
            <person name="Magnuson J."/>
            <person name="Mondo S."/>
            <person name="Nolan M."/>
            <person name="Ohm R."/>
            <person name="Pangilinan J."/>
            <person name="Park H.-J."/>
            <person name="Ramirez L."/>
            <person name="Alfaro M."/>
            <person name="Sun H."/>
            <person name="Tritt A."/>
            <person name="Yoshinaga Y."/>
            <person name="Zwiers L.-H."/>
            <person name="Turgeon B."/>
            <person name="Goodwin S."/>
            <person name="Spatafora J."/>
            <person name="Crous P."/>
            <person name="Grigoriev I."/>
        </authorList>
    </citation>
    <scope>NUCLEOTIDE SEQUENCE</scope>
    <source>
        <strain evidence="1">CBS 119687</strain>
    </source>
</reference>
<organism evidence="1 2">
    <name type="scientific">Dothidotthia symphoricarpi CBS 119687</name>
    <dbReference type="NCBI Taxonomy" id="1392245"/>
    <lineage>
        <taxon>Eukaryota</taxon>
        <taxon>Fungi</taxon>
        <taxon>Dikarya</taxon>
        <taxon>Ascomycota</taxon>
        <taxon>Pezizomycotina</taxon>
        <taxon>Dothideomycetes</taxon>
        <taxon>Pleosporomycetidae</taxon>
        <taxon>Pleosporales</taxon>
        <taxon>Dothidotthiaceae</taxon>
        <taxon>Dothidotthia</taxon>
    </lineage>
</organism>
<dbReference type="AlphaFoldDB" id="A0A6A5ZWS8"/>
<gene>
    <name evidence="1" type="ORF">P153DRAFT_391629</name>
</gene>
<evidence type="ECO:0000313" key="2">
    <source>
        <dbReference type="Proteomes" id="UP000799771"/>
    </source>
</evidence>
<keyword evidence="2" id="KW-1185">Reference proteome</keyword>
<protein>
    <submittedName>
        <fullName evidence="1">Uncharacterized protein</fullName>
    </submittedName>
</protein>
<evidence type="ECO:0000313" key="1">
    <source>
        <dbReference type="EMBL" id="KAF2123394.1"/>
    </source>
</evidence>
<accession>A0A6A5ZWS8</accession>
<dbReference type="OrthoDB" id="4788824at2759"/>
<dbReference type="RefSeq" id="XP_033517788.1">
    <property type="nucleotide sequence ID" value="XM_033671084.1"/>
</dbReference>
<sequence length="637" mass="71505">MNKDFFVESTRSNIKKGMPNIKDWDFKIDLSEWQLESSESGRRATTPDMTVLGRTITGLINEFHTNPAPFMGSKTIIQGIKDANLYVTLNVKNFTITDVITAARYAIDGSFPQGTGGIYIRYHTSTSAAVDFRDRFDSSLSTTSSYGDLARDSQQLLSSALCVMSETDIIDFAYLVEQIFVCLFQSYKSNVLADLGGTAGFADDIEHVEAIQAAFYFRKVSEKVFGETHCPGAINRSSFGVSHGANYSMPFKDWNVTKEQLLFLRHDTFVKCKNTGATIPITVFRRAKSKIAKYNHKNSGSPEAYDIMCAFQKYQAGRSFFSVCHSQKVLDGSMGPRQDEPYQLLFEVRTDGQARPFAWSRLPVIGTFQNWDQGRSLAVRIEWEYPPKSGEWRYRYLYAHKVYTFEDKHMPGSHVNYIKTIAMVQWLFNAVPNKPQPWMPRLRGYAHVLQTVYNGHTQTIEVKLQKPFTMRSGALKPKASIVAAMNAFGLDNVDGPFRQHQTCDGCAMLSPETIQSLGYTCIQIPGTDCCLICMLFGRPCCSWTENGAVRGGSAYSTGMITGEVSTEGNVTSTDVALNRKYRAALHCQPIPKSDVQGQFFSQQLIDVMNLTRLEDDLSDVEDADGDLEDEGDEDFEY</sequence>
<dbReference type="EMBL" id="ML977528">
    <property type="protein sequence ID" value="KAF2123394.1"/>
    <property type="molecule type" value="Genomic_DNA"/>
</dbReference>
<dbReference type="GeneID" id="54411516"/>
<name>A0A6A5ZWS8_9PLEO</name>
<proteinExistence type="predicted"/>